<protein>
    <recommendedName>
        <fullName evidence="1">Transposase IS4-like domain-containing protein</fullName>
    </recommendedName>
</protein>
<accession>A0AAC9YH78</accession>
<evidence type="ECO:0000313" key="3">
    <source>
        <dbReference type="Proteomes" id="UP000792865"/>
    </source>
</evidence>
<dbReference type="Pfam" id="PF01609">
    <property type="entry name" value="DDE_Tnp_1"/>
    <property type="match status" value="1"/>
</dbReference>
<dbReference type="GO" id="GO:0003677">
    <property type="term" value="F:DNA binding"/>
    <property type="evidence" value="ECO:0007669"/>
    <property type="project" value="InterPro"/>
</dbReference>
<gene>
    <name evidence="2" type="ORF">CJJ18_10600</name>
</gene>
<dbReference type="InterPro" id="IPR002559">
    <property type="entry name" value="Transposase_11"/>
</dbReference>
<geneLocation type="plasmid" evidence="2 3">
    <name>p1_M47_H.defensa</name>
</geneLocation>
<feature type="domain" description="Transposase IS4-like" evidence="1">
    <location>
        <begin position="4"/>
        <end position="122"/>
    </location>
</feature>
<proteinExistence type="predicted"/>
<dbReference type="AlphaFoldDB" id="A0AAC9YH78"/>
<dbReference type="GO" id="GO:0004803">
    <property type="term" value="F:transposase activity"/>
    <property type="evidence" value="ECO:0007669"/>
    <property type="project" value="InterPro"/>
</dbReference>
<evidence type="ECO:0000313" key="2">
    <source>
        <dbReference type="EMBL" id="ASV34469.1"/>
    </source>
</evidence>
<dbReference type="Proteomes" id="UP000792865">
    <property type="component" value="Plasmid p1_M47_H.defensa"/>
</dbReference>
<sequence>MSTKIHVGLSGNYLRGVCLSEGQRTDMKVFPILWAKGDWGQISDVIADKGYDFYDVKKLVRDSGKTRIIPGCKGALYPGIQPKDKEKYKTRNAVERFFGKIKEHKRLALRFDKLDITFFSFFASACLKVFKLLC</sequence>
<organism evidence="2 3">
    <name type="scientific">Candidatus Williamhamiltonella defendens</name>
    <dbReference type="NCBI Taxonomy" id="138072"/>
    <lineage>
        <taxon>Bacteria</taxon>
        <taxon>Pseudomonadati</taxon>
        <taxon>Pseudomonadota</taxon>
        <taxon>Gammaproteobacteria</taxon>
        <taxon>Enterobacterales</taxon>
        <taxon>Enterobacteriaceae</taxon>
        <taxon>aphid secondary symbionts</taxon>
        <taxon>Candidatus Williamhamiltonella</taxon>
    </lineage>
</organism>
<keyword evidence="2" id="KW-0614">Plasmid</keyword>
<reference evidence="2" key="1">
    <citation type="submission" date="2017-08" db="EMBL/GenBank/DDBJ databases">
        <title>Genome sequence of Candidatus Hamiltonella defensa from Acyrthosiphon pisum strain MI47.</title>
        <authorList>
            <person name="Patel V.A."/>
            <person name="Chevignon G."/>
            <person name="Russell J.A."/>
            <person name="Oliver K.M."/>
        </authorList>
    </citation>
    <scope>NUCLEOTIDE SEQUENCE</scope>
    <source>
        <strain evidence="2">MI47</strain>
        <plasmid evidence="2">p1_M47_H.defensa</plasmid>
    </source>
</reference>
<dbReference type="GO" id="GO:0006313">
    <property type="term" value="P:DNA transposition"/>
    <property type="evidence" value="ECO:0007669"/>
    <property type="project" value="InterPro"/>
</dbReference>
<name>A0AAC9YH78_9ENTR</name>
<dbReference type="EMBL" id="CP022933">
    <property type="protein sequence ID" value="ASV34469.1"/>
    <property type="molecule type" value="Genomic_DNA"/>
</dbReference>
<evidence type="ECO:0000259" key="1">
    <source>
        <dbReference type="Pfam" id="PF01609"/>
    </source>
</evidence>